<accession>A0A5K7XI64</accession>
<evidence type="ECO:0000313" key="5">
    <source>
        <dbReference type="EMBL" id="BBO33893.1"/>
    </source>
</evidence>
<dbReference type="RefSeq" id="WP_152099571.1">
    <property type="nucleotide sequence ID" value="NZ_AP021861.1"/>
</dbReference>
<evidence type="ECO:0000256" key="2">
    <source>
        <dbReference type="ARBA" id="ARBA00022526"/>
    </source>
</evidence>
<dbReference type="InterPro" id="IPR011048">
    <property type="entry name" value="Haem_d1_sf"/>
</dbReference>
<dbReference type="KEGG" id="lpav:PLANPX_3505"/>
<sequence>MTSTRTASKLTLPLMAMAVLASLLSQTSQAADAMRVYIGAYTQNGGRGINQASFDPNTGELKLLGLVGEAKNPSFLALPANDEFLYSVNEIGDYSATRGGMLSAFAVDAKSGKLSLLNHESTEGTGPCFVSLDKDGKHALVANYGNGTVAVLPIDAAGKLQPASSVMQQEGSGPNAARQEGPHAHSIKLDPANRFALACDLGADKVFVYRFDPAKGTLTPNESPWFQTAPGAGPRHLAFHPNGKWVYIINELDCTLVAAAYDAEQGVLKALQTETTLPAGGVEGNTCAEVVVHPSGKFVYASNRGHDSIAMFSIDATTGKLTPLGQHPAGGKTPRNFNIDPSGKFLLAALQGSNRVVVHAIDQATGKLTQTDHAIETPMPVCIEFVP</sequence>
<dbReference type="FunFam" id="2.130.10.10:FF:000306">
    <property type="entry name" value="3-carboxymuconate cyclase"/>
    <property type="match status" value="1"/>
</dbReference>
<keyword evidence="6" id="KW-1185">Reference proteome</keyword>
<dbReference type="GO" id="GO:0006006">
    <property type="term" value="P:glucose metabolic process"/>
    <property type="evidence" value="ECO:0007669"/>
    <property type="project" value="UniProtKB-KW"/>
</dbReference>
<dbReference type="InterPro" id="IPR015943">
    <property type="entry name" value="WD40/YVTN_repeat-like_dom_sf"/>
</dbReference>
<dbReference type="EMBL" id="AP021861">
    <property type="protein sequence ID" value="BBO33893.1"/>
    <property type="molecule type" value="Genomic_DNA"/>
</dbReference>
<keyword evidence="4" id="KW-0732">Signal</keyword>
<name>A0A5K7XI64_9BACT</name>
<keyword evidence="2" id="KW-0119">Carbohydrate metabolism</keyword>
<evidence type="ECO:0000313" key="6">
    <source>
        <dbReference type="Proteomes" id="UP000326837"/>
    </source>
</evidence>
<evidence type="ECO:0000256" key="3">
    <source>
        <dbReference type="SAM" id="MobiDB-lite"/>
    </source>
</evidence>
<organism evidence="5 6">
    <name type="scientific">Lacipirellula parvula</name>
    <dbReference type="NCBI Taxonomy" id="2650471"/>
    <lineage>
        <taxon>Bacteria</taxon>
        <taxon>Pseudomonadati</taxon>
        <taxon>Planctomycetota</taxon>
        <taxon>Planctomycetia</taxon>
        <taxon>Pirellulales</taxon>
        <taxon>Lacipirellulaceae</taxon>
        <taxon>Lacipirellula</taxon>
    </lineage>
</organism>
<dbReference type="PANTHER" id="PTHR30344:SF1">
    <property type="entry name" value="6-PHOSPHOGLUCONOLACTONASE"/>
    <property type="match status" value="1"/>
</dbReference>
<keyword evidence="2" id="KW-0313">Glucose metabolism</keyword>
<feature type="region of interest" description="Disordered" evidence="3">
    <location>
        <begin position="163"/>
        <end position="183"/>
    </location>
</feature>
<reference evidence="6" key="1">
    <citation type="submission" date="2019-10" db="EMBL/GenBank/DDBJ databases">
        <title>Lacipirellula parvula gen. nov., sp. nov., representing a lineage of planctomycetes widespread in freshwater anoxic habitats, and description of the family Lacipirellulaceae.</title>
        <authorList>
            <person name="Dedysh S.N."/>
            <person name="Kulichevskaya I.S."/>
            <person name="Beletsky A.V."/>
            <person name="Rakitin A.L."/>
            <person name="Mardanov A.V."/>
            <person name="Ivanova A.A."/>
            <person name="Saltykova V.X."/>
            <person name="Rijpstra W.I.C."/>
            <person name="Sinninghe Damste J.S."/>
            <person name="Ravin N.V."/>
        </authorList>
    </citation>
    <scope>NUCLEOTIDE SEQUENCE [LARGE SCALE GENOMIC DNA]</scope>
    <source>
        <strain evidence="6">PX69</strain>
    </source>
</reference>
<feature type="signal peptide" evidence="4">
    <location>
        <begin position="1"/>
        <end position="30"/>
    </location>
</feature>
<dbReference type="GO" id="GO:0017057">
    <property type="term" value="F:6-phosphogluconolactonase activity"/>
    <property type="evidence" value="ECO:0007669"/>
    <property type="project" value="TreeGrafter"/>
</dbReference>
<dbReference type="Gene3D" id="2.130.10.10">
    <property type="entry name" value="YVTN repeat-like/Quinoprotein amine dehydrogenase"/>
    <property type="match status" value="1"/>
</dbReference>
<dbReference type="Proteomes" id="UP000326837">
    <property type="component" value="Chromosome"/>
</dbReference>
<dbReference type="GO" id="GO:0005829">
    <property type="term" value="C:cytosol"/>
    <property type="evidence" value="ECO:0007669"/>
    <property type="project" value="TreeGrafter"/>
</dbReference>
<evidence type="ECO:0000256" key="4">
    <source>
        <dbReference type="SAM" id="SignalP"/>
    </source>
</evidence>
<dbReference type="Pfam" id="PF10282">
    <property type="entry name" value="Lactonase"/>
    <property type="match status" value="1"/>
</dbReference>
<gene>
    <name evidence="5" type="ORF">PLANPX_3505</name>
</gene>
<evidence type="ECO:0000256" key="1">
    <source>
        <dbReference type="ARBA" id="ARBA00005564"/>
    </source>
</evidence>
<comment type="similarity">
    <text evidence="1">Belongs to the cycloisomerase 2 family.</text>
</comment>
<feature type="compositionally biased region" description="Polar residues" evidence="3">
    <location>
        <begin position="163"/>
        <end position="172"/>
    </location>
</feature>
<dbReference type="InterPro" id="IPR050282">
    <property type="entry name" value="Cycloisomerase_2"/>
</dbReference>
<protein>
    <submittedName>
        <fullName evidence="5">3-carboxymuconate cyclase</fullName>
    </submittedName>
</protein>
<dbReference type="SUPFAM" id="SSF51004">
    <property type="entry name" value="C-terminal (heme d1) domain of cytochrome cd1-nitrite reductase"/>
    <property type="match status" value="1"/>
</dbReference>
<feature type="chain" id="PRO_5024882288" evidence="4">
    <location>
        <begin position="31"/>
        <end position="387"/>
    </location>
</feature>
<proteinExistence type="inferred from homology"/>
<dbReference type="InterPro" id="IPR019405">
    <property type="entry name" value="Lactonase_7-beta_prop"/>
</dbReference>
<dbReference type="PANTHER" id="PTHR30344">
    <property type="entry name" value="6-PHOSPHOGLUCONOLACTONASE-RELATED"/>
    <property type="match status" value="1"/>
</dbReference>
<dbReference type="AlphaFoldDB" id="A0A5K7XI64"/>